<dbReference type="PANTHER" id="PTHR30616:SF2">
    <property type="entry name" value="PURINE NUCLEOSIDE PHOSPHORYLASE LACC1"/>
    <property type="match status" value="1"/>
</dbReference>
<dbReference type="EMBL" id="JANIPJ010000004">
    <property type="protein sequence ID" value="MCR2803688.1"/>
    <property type="molecule type" value="Genomic_DNA"/>
</dbReference>
<dbReference type="PANTHER" id="PTHR30616">
    <property type="entry name" value="UNCHARACTERIZED PROTEIN YFIH"/>
    <property type="match status" value="1"/>
</dbReference>
<comment type="function">
    <text evidence="3">Purine nucleoside enzyme that catalyzes the phosphorolysis of adenosine and inosine nucleosides, yielding D-ribose 1-phosphate and the respective free bases, adenine and hypoxanthine. Also catalyzes the phosphorolysis of S-methyl-5'-thioadenosine into adenine and S-methyl-5-thio-alpha-D-ribose 1-phosphate. Also has adenosine deaminase activity.</text>
</comment>
<accession>A0A9X2MPW3</accession>
<keyword evidence="7" id="KW-0378">Hydrolase</keyword>
<evidence type="ECO:0000313" key="14">
    <source>
        <dbReference type="Proteomes" id="UP001141950"/>
    </source>
</evidence>
<evidence type="ECO:0000256" key="9">
    <source>
        <dbReference type="ARBA" id="ARBA00047989"/>
    </source>
</evidence>
<keyword evidence="14" id="KW-1185">Reference proteome</keyword>
<dbReference type="GO" id="GO:0016787">
    <property type="term" value="F:hydrolase activity"/>
    <property type="evidence" value="ECO:0007669"/>
    <property type="project" value="UniProtKB-KW"/>
</dbReference>
<name>A0A9X2MPW3_9BACL</name>
<evidence type="ECO:0000256" key="11">
    <source>
        <dbReference type="ARBA" id="ARBA00049893"/>
    </source>
</evidence>
<dbReference type="InterPro" id="IPR011324">
    <property type="entry name" value="Cytotoxic_necrot_fac-like_cat"/>
</dbReference>
<evidence type="ECO:0000256" key="10">
    <source>
        <dbReference type="ARBA" id="ARBA00048968"/>
    </source>
</evidence>
<dbReference type="Pfam" id="PF02578">
    <property type="entry name" value="Cu-oxidase_4"/>
    <property type="match status" value="1"/>
</dbReference>
<dbReference type="GO" id="GO:0005507">
    <property type="term" value="F:copper ion binding"/>
    <property type="evidence" value="ECO:0007669"/>
    <property type="project" value="TreeGrafter"/>
</dbReference>
<dbReference type="GO" id="GO:0017061">
    <property type="term" value="F:S-methyl-5-thioadenosine phosphorylase activity"/>
    <property type="evidence" value="ECO:0007669"/>
    <property type="project" value="UniProtKB-EC"/>
</dbReference>
<reference evidence="13" key="1">
    <citation type="submission" date="2022-08" db="EMBL/GenBank/DDBJ databases">
        <title>The genomic sequence of strain Paenibacillus sp. SCIV0701.</title>
        <authorList>
            <person name="Zhao H."/>
        </authorList>
    </citation>
    <scope>NUCLEOTIDE SEQUENCE</scope>
    <source>
        <strain evidence="13">SCIV0701</strain>
    </source>
</reference>
<evidence type="ECO:0000256" key="4">
    <source>
        <dbReference type="ARBA" id="ARBA00007353"/>
    </source>
</evidence>
<comment type="catalytic activity">
    <reaction evidence="11">
        <text>S-methyl-5'-thioadenosine + phosphate = 5-(methylsulfanyl)-alpha-D-ribose 1-phosphate + adenine</text>
        <dbReference type="Rhea" id="RHEA:11852"/>
        <dbReference type="ChEBI" id="CHEBI:16708"/>
        <dbReference type="ChEBI" id="CHEBI:17509"/>
        <dbReference type="ChEBI" id="CHEBI:43474"/>
        <dbReference type="ChEBI" id="CHEBI:58533"/>
        <dbReference type="EC" id="2.4.2.28"/>
    </reaction>
    <physiologicalReaction direction="left-to-right" evidence="11">
        <dbReference type="Rhea" id="RHEA:11853"/>
    </physiologicalReaction>
</comment>
<dbReference type="AlphaFoldDB" id="A0A9X2MPW3"/>
<evidence type="ECO:0000256" key="12">
    <source>
        <dbReference type="RuleBase" id="RU361274"/>
    </source>
</evidence>
<keyword evidence="6" id="KW-0479">Metal-binding</keyword>
<dbReference type="NCBIfam" id="TIGR00726">
    <property type="entry name" value="peptidoglycan editing factor PgeF"/>
    <property type="match status" value="1"/>
</dbReference>
<comment type="catalytic activity">
    <reaction evidence="1">
        <text>inosine + phosphate = alpha-D-ribose 1-phosphate + hypoxanthine</text>
        <dbReference type="Rhea" id="RHEA:27646"/>
        <dbReference type="ChEBI" id="CHEBI:17368"/>
        <dbReference type="ChEBI" id="CHEBI:17596"/>
        <dbReference type="ChEBI" id="CHEBI:43474"/>
        <dbReference type="ChEBI" id="CHEBI:57720"/>
        <dbReference type="EC" id="2.4.2.1"/>
    </reaction>
    <physiologicalReaction direction="left-to-right" evidence="1">
        <dbReference type="Rhea" id="RHEA:27647"/>
    </physiologicalReaction>
</comment>
<dbReference type="SUPFAM" id="SSF64438">
    <property type="entry name" value="CNF1/YfiH-like putative cysteine hydrolases"/>
    <property type="match status" value="1"/>
</dbReference>
<gene>
    <name evidence="13" type="primary">pgeF</name>
    <name evidence="13" type="ORF">NQZ67_07305</name>
</gene>
<evidence type="ECO:0000256" key="6">
    <source>
        <dbReference type="ARBA" id="ARBA00022723"/>
    </source>
</evidence>
<sequence>MEPFVHNDREETSLAPSLFFISKWMENDDRLSSGFSGRAGGVSLAPWNSLNIGLHVGDAQADVIENRKRLADGIGWSFDAWTCAEQVHGSRVARVSAVDRGKGREELGDAIAGCDALMTDVPGVLLASFYADCVPLFFYDATKGVVALAHAGWRGTVGKIAEETVLAMQAAYGVEPADVRAAIGPSIDDCCYEVDGIVIQEVKRVLEELDLDDGTARVCMRLKESGKADLNLKEINRQIMIKAGILPSRIEISNWCTGCRTDLFFSHRAEGGKTGRMASWIGIRER</sequence>
<evidence type="ECO:0000256" key="7">
    <source>
        <dbReference type="ARBA" id="ARBA00022801"/>
    </source>
</evidence>
<comment type="similarity">
    <text evidence="4 12">Belongs to the purine nucleoside phosphorylase YfiH/LACC1 family.</text>
</comment>
<evidence type="ECO:0000256" key="8">
    <source>
        <dbReference type="ARBA" id="ARBA00022833"/>
    </source>
</evidence>
<dbReference type="InterPro" id="IPR003730">
    <property type="entry name" value="Cu_polyphenol_OxRdtase"/>
</dbReference>
<dbReference type="CDD" id="cd16833">
    <property type="entry name" value="YfiH"/>
    <property type="match status" value="1"/>
</dbReference>
<keyword evidence="5" id="KW-0808">Transferase</keyword>
<evidence type="ECO:0000256" key="5">
    <source>
        <dbReference type="ARBA" id="ARBA00022679"/>
    </source>
</evidence>
<evidence type="ECO:0000256" key="3">
    <source>
        <dbReference type="ARBA" id="ARBA00003215"/>
    </source>
</evidence>
<comment type="caution">
    <text evidence="13">The sequence shown here is derived from an EMBL/GenBank/DDBJ whole genome shotgun (WGS) entry which is preliminary data.</text>
</comment>
<proteinExistence type="inferred from homology"/>
<dbReference type="Gene3D" id="3.60.140.10">
    <property type="entry name" value="CNF1/YfiH-like putative cysteine hydrolases"/>
    <property type="match status" value="1"/>
</dbReference>
<keyword evidence="8" id="KW-0862">Zinc</keyword>
<comment type="catalytic activity">
    <reaction evidence="9">
        <text>adenosine + H2O + H(+) = inosine + NH4(+)</text>
        <dbReference type="Rhea" id="RHEA:24408"/>
        <dbReference type="ChEBI" id="CHEBI:15377"/>
        <dbReference type="ChEBI" id="CHEBI:15378"/>
        <dbReference type="ChEBI" id="CHEBI:16335"/>
        <dbReference type="ChEBI" id="CHEBI:17596"/>
        <dbReference type="ChEBI" id="CHEBI:28938"/>
        <dbReference type="EC" id="3.5.4.4"/>
    </reaction>
    <physiologicalReaction direction="left-to-right" evidence="9">
        <dbReference type="Rhea" id="RHEA:24409"/>
    </physiologicalReaction>
</comment>
<dbReference type="Proteomes" id="UP001141950">
    <property type="component" value="Unassembled WGS sequence"/>
</dbReference>
<comment type="cofactor">
    <cofactor evidence="2">
        <name>Zn(2+)</name>
        <dbReference type="ChEBI" id="CHEBI:29105"/>
    </cofactor>
</comment>
<comment type="catalytic activity">
    <reaction evidence="10">
        <text>adenosine + phosphate = alpha-D-ribose 1-phosphate + adenine</text>
        <dbReference type="Rhea" id="RHEA:27642"/>
        <dbReference type="ChEBI" id="CHEBI:16335"/>
        <dbReference type="ChEBI" id="CHEBI:16708"/>
        <dbReference type="ChEBI" id="CHEBI:43474"/>
        <dbReference type="ChEBI" id="CHEBI:57720"/>
        <dbReference type="EC" id="2.4.2.1"/>
    </reaction>
    <physiologicalReaction direction="left-to-right" evidence="10">
        <dbReference type="Rhea" id="RHEA:27643"/>
    </physiologicalReaction>
</comment>
<evidence type="ECO:0000313" key="13">
    <source>
        <dbReference type="EMBL" id="MCR2803688.1"/>
    </source>
</evidence>
<evidence type="ECO:0000256" key="1">
    <source>
        <dbReference type="ARBA" id="ARBA00000553"/>
    </source>
</evidence>
<dbReference type="InterPro" id="IPR038371">
    <property type="entry name" value="Cu_polyphenol_OxRdtase_sf"/>
</dbReference>
<protein>
    <recommendedName>
        <fullName evidence="12">Purine nucleoside phosphorylase</fullName>
    </recommendedName>
</protein>
<organism evidence="13 14">
    <name type="scientific">Paenibacillus soyae</name>
    <dbReference type="NCBI Taxonomy" id="2969249"/>
    <lineage>
        <taxon>Bacteria</taxon>
        <taxon>Bacillati</taxon>
        <taxon>Bacillota</taxon>
        <taxon>Bacilli</taxon>
        <taxon>Bacillales</taxon>
        <taxon>Paenibacillaceae</taxon>
        <taxon>Paenibacillus</taxon>
    </lineage>
</organism>
<evidence type="ECO:0000256" key="2">
    <source>
        <dbReference type="ARBA" id="ARBA00001947"/>
    </source>
</evidence>